<evidence type="ECO:0008006" key="5">
    <source>
        <dbReference type="Google" id="ProtNLM"/>
    </source>
</evidence>
<protein>
    <recommendedName>
        <fullName evidence="5">Protein regulator of cytokinesis 1</fullName>
    </recommendedName>
</protein>
<feature type="region of interest" description="Disordered" evidence="2">
    <location>
        <begin position="560"/>
        <end position="587"/>
    </location>
</feature>
<evidence type="ECO:0000313" key="3">
    <source>
        <dbReference type="EMBL" id="RZF43810.1"/>
    </source>
</evidence>
<proteinExistence type="predicted"/>
<dbReference type="GO" id="GO:0008017">
    <property type="term" value="F:microtubule binding"/>
    <property type="evidence" value="ECO:0007669"/>
    <property type="project" value="InterPro"/>
</dbReference>
<gene>
    <name evidence="3" type="ORF">LSTR_LSTR006351</name>
</gene>
<dbReference type="OrthoDB" id="642895at2759"/>
<evidence type="ECO:0000256" key="1">
    <source>
        <dbReference type="SAM" id="Coils"/>
    </source>
</evidence>
<dbReference type="GO" id="GO:0051256">
    <property type="term" value="P:mitotic spindle midzone assembly"/>
    <property type="evidence" value="ECO:0007669"/>
    <property type="project" value="TreeGrafter"/>
</dbReference>
<dbReference type="FunCoup" id="A0A482XE42">
    <property type="interactions" value="1036"/>
</dbReference>
<dbReference type="PANTHER" id="PTHR19321:SF41">
    <property type="entry name" value="FASCETTO-RELATED"/>
    <property type="match status" value="1"/>
</dbReference>
<dbReference type="InterPro" id="IPR007145">
    <property type="entry name" value="MAP65_Ase1_PRC1"/>
</dbReference>
<name>A0A482XE42_LAOST</name>
<comment type="caution">
    <text evidence="3">The sequence shown here is derived from an EMBL/GenBank/DDBJ whole genome shotgun (WGS) entry which is preliminary data.</text>
</comment>
<reference evidence="3 4" key="1">
    <citation type="journal article" date="2017" name="Gigascience">
        <title>Genome sequence of the small brown planthopper, Laodelphax striatellus.</title>
        <authorList>
            <person name="Zhu J."/>
            <person name="Jiang F."/>
            <person name="Wang X."/>
            <person name="Yang P."/>
            <person name="Bao Y."/>
            <person name="Zhao W."/>
            <person name="Wang W."/>
            <person name="Lu H."/>
            <person name="Wang Q."/>
            <person name="Cui N."/>
            <person name="Li J."/>
            <person name="Chen X."/>
            <person name="Luo L."/>
            <person name="Yu J."/>
            <person name="Kang L."/>
            <person name="Cui F."/>
        </authorList>
    </citation>
    <scope>NUCLEOTIDE SEQUENCE [LARGE SCALE GENOMIC DNA]</scope>
    <source>
        <strain evidence="3">Lst14</strain>
    </source>
</reference>
<dbReference type="GO" id="GO:0005737">
    <property type="term" value="C:cytoplasm"/>
    <property type="evidence" value="ECO:0007669"/>
    <property type="project" value="TreeGrafter"/>
</dbReference>
<organism evidence="3 4">
    <name type="scientific">Laodelphax striatellus</name>
    <name type="common">Small brown planthopper</name>
    <name type="synonym">Delphax striatella</name>
    <dbReference type="NCBI Taxonomy" id="195883"/>
    <lineage>
        <taxon>Eukaryota</taxon>
        <taxon>Metazoa</taxon>
        <taxon>Ecdysozoa</taxon>
        <taxon>Arthropoda</taxon>
        <taxon>Hexapoda</taxon>
        <taxon>Insecta</taxon>
        <taxon>Pterygota</taxon>
        <taxon>Neoptera</taxon>
        <taxon>Paraneoptera</taxon>
        <taxon>Hemiptera</taxon>
        <taxon>Auchenorrhyncha</taxon>
        <taxon>Fulgoroidea</taxon>
        <taxon>Delphacidae</taxon>
        <taxon>Criomorphinae</taxon>
        <taxon>Laodelphax</taxon>
    </lineage>
</organism>
<dbReference type="GO" id="GO:1990023">
    <property type="term" value="C:mitotic spindle midzone"/>
    <property type="evidence" value="ECO:0007669"/>
    <property type="project" value="TreeGrafter"/>
</dbReference>
<evidence type="ECO:0000256" key="2">
    <source>
        <dbReference type="SAM" id="MobiDB-lite"/>
    </source>
</evidence>
<accession>A0A482XE42</accession>
<dbReference type="PANTHER" id="PTHR19321">
    <property type="entry name" value="PROTEIN REGULATOR OF CYTOKINESIS 1 PRC1-RELATED"/>
    <property type="match status" value="1"/>
</dbReference>
<dbReference type="SMR" id="A0A482XE42"/>
<dbReference type="EMBL" id="QKKF02012197">
    <property type="protein sequence ID" value="RZF43810.1"/>
    <property type="molecule type" value="Genomic_DNA"/>
</dbReference>
<dbReference type="Pfam" id="PF03999">
    <property type="entry name" value="MAP65_ASE1"/>
    <property type="match status" value="1"/>
</dbReference>
<feature type="coiled-coil region" evidence="1">
    <location>
        <begin position="49"/>
        <end position="191"/>
    </location>
</feature>
<dbReference type="AlphaFoldDB" id="A0A482XE42"/>
<evidence type="ECO:0000313" key="4">
    <source>
        <dbReference type="Proteomes" id="UP000291343"/>
    </source>
</evidence>
<keyword evidence="4" id="KW-1185">Reference proteome</keyword>
<keyword evidence="1" id="KW-0175">Coiled coil</keyword>
<dbReference type="Proteomes" id="UP000291343">
    <property type="component" value="Unassembled WGS sequence"/>
</dbReference>
<feature type="coiled-coil region" evidence="1">
    <location>
        <begin position="374"/>
        <end position="401"/>
    </location>
</feature>
<sequence>MASQAQVWSDMEEEVTKTAKAVYEKLQTNWEELFGIQSEEALKRSKSFIENLKEYLFNLERESENEKTEMITNIENMLGNIQKLQKELHIKENLDMEYEPLAEVNNKLYNMLSSHKRLKRERLEEYKQLRDEEEQLCKLLRVQPSPAVKGIASQIEMKSLEELIEELKEQKAQMESSIDDLRNKCTDLMNELGVSPLLSIEKFCISGNTTLFSYDRDTEKELKKLLEKLHCQQQGAIEEANQLRNKLSVLWDRVSVPHHIRDELRNEVNRCEELKRANLKIYVSKVKEELQTWWERCCYSEEQIASFRHFHETRLTEDLLEILEMELEKVRGFYLRYEKIYQMYDQRCAMFEQFRQLEESAKDSNRYFNRGCNLLKEEKARKRLQRELPAIEKKLRDKLDEFEATEGEPFLIHGKDLRVEMDENWQEVHQNRDAKKTARKVAKTAVTPAAGSVMGTPLMQNRKRKLVPSSSRSNVSKVCKVASNTSLHTYSISSCSTDKSAASSKKVTITGGRRANLKPMTPSNVSTSSTYSLFHEHFEDLSKEASTPFRSTMVASATATPVQSRVLRSRNGQGPLHSSPKTPLSKPDFRIKAKQNNQNNPKIVVYNSSALKKPQASANSTRRMATPIRNAPQFRNAVGSASRIPKVVMPTKSPRLPIIF</sequence>
<dbReference type="InParanoid" id="A0A482XE42"/>
<dbReference type="Gene3D" id="1.20.58.1520">
    <property type="match status" value="1"/>
</dbReference>
<dbReference type="STRING" id="195883.A0A482XE42"/>